<keyword evidence="1" id="KW-1133">Transmembrane helix</keyword>
<dbReference type="OrthoDB" id="7869914at2"/>
<accession>A0A058ZNB0</accession>
<dbReference type="InterPro" id="IPR018919">
    <property type="entry name" value="DUF2484"/>
</dbReference>
<dbReference type="eggNOG" id="ENOG50335UH">
    <property type="taxonomic scope" value="Bacteria"/>
</dbReference>
<evidence type="ECO:0000313" key="2">
    <source>
        <dbReference type="EMBL" id="KCV83109.1"/>
    </source>
</evidence>
<name>A0A058ZNB0_9RHOB</name>
<feature type="transmembrane region" description="Helical" evidence="1">
    <location>
        <begin position="50"/>
        <end position="68"/>
    </location>
</feature>
<evidence type="ECO:0000256" key="1">
    <source>
        <dbReference type="SAM" id="Phobius"/>
    </source>
</evidence>
<dbReference type="AlphaFoldDB" id="A0A058ZNB0"/>
<comment type="caution">
    <text evidence="2">The sequence shown here is derived from an EMBL/GenBank/DDBJ whole genome shotgun (WGS) entry which is preliminary data.</text>
</comment>
<dbReference type="Proteomes" id="UP000024836">
    <property type="component" value="Unassembled WGS sequence"/>
</dbReference>
<gene>
    <name evidence="2" type="ORF">ATO10_00070</name>
</gene>
<dbReference type="Pfam" id="PF10658">
    <property type="entry name" value="DUF2484"/>
    <property type="match status" value="1"/>
</dbReference>
<evidence type="ECO:0000313" key="3">
    <source>
        <dbReference type="Proteomes" id="UP000024836"/>
    </source>
</evidence>
<organism evidence="2 3">
    <name type="scientific">Actibacterium atlanticum</name>
    <dbReference type="NCBI Taxonomy" id="1461693"/>
    <lineage>
        <taxon>Bacteria</taxon>
        <taxon>Pseudomonadati</taxon>
        <taxon>Pseudomonadota</taxon>
        <taxon>Alphaproteobacteria</taxon>
        <taxon>Rhodobacterales</taxon>
        <taxon>Roseobacteraceae</taxon>
        <taxon>Actibacterium</taxon>
    </lineage>
</organism>
<reference evidence="2 3" key="1">
    <citation type="submission" date="2013-04" db="EMBL/GenBank/DDBJ databases">
        <title>Shimia sp. 22II-S11-Z10 Genome Sequencing.</title>
        <authorList>
            <person name="Lai Q."/>
            <person name="Li G."/>
            <person name="Shao Z."/>
        </authorList>
    </citation>
    <scope>NUCLEOTIDE SEQUENCE [LARGE SCALE GENOMIC DNA]</scope>
    <source>
        <strain evidence="3">22II-S11-Z10</strain>
    </source>
</reference>
<sequence>MTASLILAALWVLAATGVAFLPMRYQYIPGLALLIAAVPLLVFLANQHSVWIVLAVLAAILSMFRRPLKALLRHWKVLK</sequence>
<evidence type="ECO:0008006" key="4">
    <source>
        <dbReference type="Google" id="ProtNLM"/>
    </source>
</evidence>
<dbReference type="EMBL" id="AQQY01000001">
    <property type="protein sequence ID" value="KCV83109.1"/>
    <property type="molecule type" value="Genomic_DNA"/>
</dbReference>
<keyword evidence="1" id="KW-0812">Transmembrane</keyword>
<proteinExistence type="predicted"/>
<keyword evidence="3" id="KW-1185">Reference proteome</keyword>
<protein>
    <recommendedName>
        <fullName evidence="4">UDP-N-acetylmuramate--alanine ligase</fullName>
    </recommendedName>
</protein>
<keyword evidence="1" id="KW-0472">Membrane</keyword>
<dbReference type="RefSeq" id="WP_035246536.1">
    <property type="nucleotide sequence ID" value="NZ_AQQY01000001.1"/>
</dbReference>
<dbReference type="STRING" id="1461693.ATO10_00070"/>